<dbReference type="Gene3D" id="3.40.50.2000">
    <property type="entry name" value="Glycogen Phosphorylase B"/>
    <property type="match status" value="1"/>
</dbReference>
<dbReference type="InterPro" id="IPR013969">
    <property type="entry name" value="Oligosacch_biosynth_Alg14"/>
</dbReference>
<evidence type="ECO:0000256" key="5">
    <source>
        <dbReference type="ARBA" id="ARBA00023136"/>
    </source>
</evidence>
<dbReference type="Pfam" id="PF08660">
    <property type="entry name" value="Alg14"/>
    <property type="match status" value="1"/>
</dbReference>
<dbReference type="GO" id="GO:0006488">
    <property type="term" value="P:dolichol-linked oligosaccharide biosynthetic process"/>
    <property type="evidence" value="ECO:0007669"/>
    <property type="project" value="InterPro"/>
</dbReference>
<accession>A0AAW4PJ38</accession>
<keyword evidence="7" id="KW-1185">Reference proteome</keyword>
<comment type="caution">
    <text evidence="6">The sequence shown here is derived from an EMBL/GenBank/DDBJ whole genome shotgun (WGS) entry which is preliminary data.</text>
</comment>
<dbReference type="SUPFAM" id="SSF53756">
    <property type="entry name" value="UDP-Glycosyltransferase/glycogen phosphorylase"/>
    <property type="match status" value="1"/>
</dbReference>
<keyword evidence="3" id="KW-0256">Endoplasmic reticulum</keyword>
<dbReference type="GO" id="GO:0004577">
    <property type="term" value="F:N-acetylglucosaminyldiphosphodolichol N-acetylglucosaminyltransferase activity"/>
    <property type="evidence" value="ECO:0007669"/>
    <property type="project" value="TreeGrafter"/>
</dbReference>
<gene>
    <name evidence="6" type="ORF">EGH23_23155</name>
</gene>
<dbReference type="PANTHER" id="PTHR12154:SF4">
    <property type="entry name" value="UDP-N-ACETYLGLUCOSAMINE TRANSFERASE SUBUNIT ALG14 HOMOLOG"/>
    <property type="match status" value="1"/>
</dbReference>
<keyword evidence="2" id="KW-0812">Transmembrane</keyword>
<organism evidence="6 7">
    <name type="scientific">Haloarcula nitratireducens</name>
    <dbReference type="NCBI Taxonomy" id="2487749"/>
    <lineage>
        <taxon>Archaea</taxon>
        <taxon>Methanobacteriati</taxon>
        <taxon>Methanobacteriota</taxon>
        <taxon>Stenosarchaea group</taxon>
        <taxon>Halobacteria</taxon>
        <taxon>Halobacteriales</taxon>
        <taxon>Haloarculaceae</taxon>
        <taxon>Haloarcula</taxon>
    </lineage>
</organism>
<sequence length="143" mass="16218">MVCSFGGHLTELQSLSSAFDDHETFFVTYENFRTKELETRSYLLDPIHTDVRAMLKAIFQIGRIFVSERPDVVVSTGAEIAIPAFLWGTILGAETIFIESWCRVRTRSQTGRVVYPLSDLFLVQWPELLDSYGEKATYEGGVL</sequence>
<dbReference type="AlphaFoldDB" id="A0AAW4PJ38"/>
<evidence type="ECO:0000256" key="1">
    <source>
        <dbReference type="ARBA" id="ARBA00004389"/>
    </source>
</evidence>
<dbReference type="RefSeq" id="WP_220582356.1">
    <property type="nucleotide sequence ID" value="NZ_RKLT01000027.1"/>
</dbReference>
<name>A0AAW4PJ38_9EURY</name>
<comment type="subcellular location">
    <subcellularLocation>
        <location evidence="1">Endoplasmic reticulum membrane</location>
        <topology evidence="1">Single-pass membrane protein</topology>
    </subcellularLocation>
</comment>
<dbReference type="EMBL" id="RKLT01000027">
    <property type="protein sequence ID" value="MBX0297772.1"/>
    <property type="molecule type" value="Genomic_DNA"/>
</dbReference>
<evidence type="ECO:0000313" key="6">
    <source>
        <dbReference type="EMBL" id="MBX0297772.1"/>
    </source>
</evidence>
<dbReference type="PANTHER" id="PTHR12154">
    <property type="entry name" value="GLYCOSYL TRANSFERASE-RELATED"/>
    <property type="match status" value="1"/>
</dbReference>
<evidence type="ECO:0000313" key="7">
    <source>
        <dbReference type="Proteomes" id="UP001430455"/>
    </source>
</evidence>
<reference evidence="6 7" key="1">
    <citation type="submission" date="2021-06" db="EMBL/GenBank/DDBJ databases">
        <title>Halomicroarcula sp. a new haloarchaeum isolated from saline soil.</title>
        <authorList>
            <person name="Duran-Viseras A."/>
            <person name="Sanchez-Porro C."/>
            <person name="Ventosa A."/>
        </authorList>
    </citation>
    <scope>NUCLEOTIDE SEQUENCE [LARGE SCALE GENOMIC DNA]</scope>
    <source>
        <strain evidence="6 7">F27</strain>
    </source>
</reference>
<keyword evidence="4" id="KW-1133">Transmembrane helix</keyword>
<dbReference type="Proteomes" id="UP001430455">
    <property type="component" value="Unassembled WGS sequence"/>
</dbReference>
<dbReference type="NCBIfam" id="NF041549">
    <property type="entry name" value="PssD"/>
    <property type="match status" value="1"/>
</dbReference>
<evidence type="ECO:0000256" key="3">
    <source>
        <dbReference type="ARBA" id="ARBA00022824"/>
    </source>
</evidence>
<protein>
    <submittedName>
        <fullName evidence="6">Uncharacterized protein</fullName>
    </submittedName>
</protein>
<evidence type="ECO:0000256" key="4">
    <source>
        <dbReference type="ARBA" id="ARBA00022989"/>
    </source>
</evidence>
<keyword evidence="5" id="KW-0472">Membrane</keyword>
<proteinExistence type="predicted"/>
<evidence type="ECO:0000256" key="2">
    <source>
        <dbReference type="ARBA" id="ARBA00022692"/>
    </source>
</evidence>